<evidence type="ECO:0000313" key="3">
    <source>
        <dbReference type="Proteomes" id="UP001281761"/>
    </source>
</evidence>
<evidence type="ECO:0000313" key="2">
    <source>
        <dbReference type="EMBL" id="KAK2946717.1"/>
    </source>
</evidence>
<feature type="compositionally biased region" description="Basic and acidic residues" evidence="1">
    <location>
        <begin position="80"/>
        <end position="103"/>
    </location>
</feature>
<feature type="compositionally biased region" description="Polar residues" evidence="1">
    <location>
        <begin position="104"/>
        <end position="113"/>
    </location>
</feature>
<organism evidence="2 3">
    <name type="scientific">Blattamonas nauphoetae</name>
    <dbReference type="NCBI Taxonomy" id="2049346"/>
    <lineage>
        <taxon>Eukaryota</taxon>
        <taxon>Metamonada</taxon>
        <taxon>Preaxostyla</taxon>
        <taxon>Oxymonadida</taxon>
        <taxon>Blattamonas</taxon>
    </lineage>
</organism>
<dbReference type="Proteomes" id="UP001281761">
    <property type="component" value="Unassembled WGS sequence"/>
</dbReference>
<protein>
    <submittedName>
        <fullName evidence="2">Uncharacterized protein</fullName>
    </submittedName>
</protein>
<sequence length="230" mass="25731">MLTTTSEDDAEDAETNLENNFGLIGTTNKRLRHSPNNNLAMMKIITHQLRIHSTRMVALHRDRREYALLILPPNLRSFEEERRGSNSVRVEDGGKACDRREGESQSTPQSRTLSLHRHRRPLHPTLPTETSTATKTLKIPNRRSPSGTATLPPSVDSVKCKMPTLSAKIPILRTLKHRSVVKFDGPKPANQNSFISLSSSPNPFTKYATVVLAGGEEQENSHNEVEQNKP</sequence>
<feature type="region of interest" description="Disordered" evidence="1">
    <location>
        <begin position="80"/>
        <end position="132"/>
    </location>
</feature>
<accession>A0ABQ9X4U3</accession>
<comment type="caution">
    <text evidence="2">The sequence shown here is derived from an EMBL/GenBank/DDBJ whole genome shotgun (WGS) entry which is preliminary data.</text>
</comment>
<name>A0ABQ9X4U3_9EUKA</name>
<evidence type="ECO:0000256" key="1">
    <source>
        <dbReference type="SAM" id="MobiDB-lite"/>
    </source>
</evidence>
<keyword evidence="3" id="KW-1185">Reference proteome</keyword>
<reference evidence="2 3" key="1">
    <citation type="journal article" date="2022" name="bioRxiv">
        <title>Genomics of Preaxostyla Flagellates Illuminates Evolutionary Transitions and the Path Towards Mitochondrial Loss.</title>
        <authorList>
            <person name="Novak L.V.F."/>
            <person name="Treitli S.C."/>
            <person name="Pyrih J."/>
            <person name="Halakuc P."/>
            <person name="Pipaliya S.V."/>
            <person name="Vacek V."/>
            <person name="Brzon O."/>
            <person name="Soukal P."/>
            <person name="Eme L."/>
            <person name="Dacks J.B."/>
            <person name="Karnkowska A."/>
            <person name="Elias M."/>
            <person name="Hampl V."/>
        </authorList>
    </citation>
    <scope>NUCLEOTIDE SEQUENCE [LARGE SCALE GENOMIC DNA]</scope>
    <source>
        <strain evidence="2">NAU3</strain>
        <tissue evidence="2">Gut</tissue>
    </source>
</reference>
<gene>
    <name evidence="2" type="ORF">BLNAU_18389</name>
</gene>
<proteinExistence type="predicted"/>
<dbReference type="EMBL" id="JARBJD010000221">
    <property type="protein sequence ID" value="KAK2946717.1"/>
    <property type="molecule type" value="Genomic_DNA"/>
</dbReference>